<evidence type="ECO:0000259" key="3">
    <source>
        <dbReference type="PROSITE" id="PS50110"/>
    </source>
</evidence>
<dbReference type="InterPro" id="IPR050595">
    <property type="entry name" value="Bact_response_regulator"/>
</dbReference>
<keyword evidence="5" id="KW-1185">Reference proteome</keyword>
<feature type="modified residue" description="4-aspartylphosphate" evidence="2">
    <location>
        <position position="27"/>
    </location>
</feature>
<protein>
    <submittedName>
        <fullName evidence="4">Response regulator</fullName>
    </submittedName>
</protein>
<dbReference type="PANTHER" id="PTHR44591:SF25">
    <property type="entry name" value="CHEMOTAXIS TWO-COMPONENT RESPONSE REGULATOR"/>
    <property type="match status" value="1"/>
</dbReference>
<sequence>MNIQSAEDGVEALALSAEEEYDFIITDINMPNMDGIELIQKLRDKLDYIDVPIMVLTTEWSAEMKKQGREAGATSWIVKPFDTELLHNAILETIKKAQE</sequence>
<dbReference type="InterPro" id="IPR001789">
    <property type="entry name" value="Sig_transdc_resp-reg_receiver"/>
</dbReference>
<dbReference type="SUPFAM" id="SSF52172">
    <property type="entry name" value="CheY-like"/>
    <property type="match status" value="1"/>
</dbReference>
<dbReference type="Pfam" id="PF00072">
    <property type="entry name" value="Response_reg"/>
    <property type="match status" value="1"/>
</dbReference>
<feature type="domain" description="Response regulatory" evidence="3">
    <location>
        <begin position="1"/>
        <end position="94"/>
    </location>
</feature>
<keyword evidence="1 2" id="KW-0597">Phosphoprotein</keyword>
<dbReference type="Proteomes" id="UP001057375">
    <property type="component" value="Unassembled WGS sequence"/>
</dbReference>
<evidence type="ECO:0000313" key="5">
    <source>
        <dbReference type="Proteomes" id="UP001057375"/>
    </source>
</evidence>
<gene>
    <name evidence="4" type="ORF">ADUPG1_006296</name>
</gene>
<evidence type="ECO:0000256" key="2">
    <source>
        <dbReference type="PROSITE-ProRule" id="PRU00169"/>
    </source>
</evidence>
<reference evidence="4" key="1">
    <citation type="submission" date="2022-03" db="EMBL/GenBank/DDBJ databases">
        <title>Draft genome sequence of Aduncisulcus paluster, a free-living microaerophilic Fornicata.</title>
        <authorList>
            <person name="Yuyama I."/>
            <person name="Kume K."/>
            <person name="Tamura T."/>
            <person name="Inagaki Y."/>
            <person name="Hashimoto T."/>
        </authorList>
    </citation>
    <scope>NUCLEOTIDE SEQUENCE</scope>
    <source>
        <strain evidence="4">NY0171</strain>
    </source>
</reference>
<accession>A0ABQ5KKL7</accession>
<dbReference type="Gene3D" id="3.40.50.2300">
    <property type="match status" value="1"/>
</dbReference>
<dbReference type="SMART" id="SM00448">
    <property type="entry name" value="REC"/>
    <property type="match status" value="1"/>
</dbReference>
<dbReference type="InterPro" id="IPR011006">
    <property type="entry name" value="CheY-like_superfamily"/>
</dbReference>
<dbReference type="PROSITE" id="PS50110">
    <property type="entry name" value="RESPONSE_REGULATORY"/>
    <property type="match status" value="1"/>
</dbReference>
<name>A0ABQ5KKL7_9EUKA</name>
<dbReference type="EMBL" id="BQXS01009843">
    <property type="protein sequence ID" value="GKT32019.1"/>
    <property type="molecule type" value="Genomic_DNA"/>
</dbReference>
<comment type="caution">
    <text evidence="4">The sequence shown here is derived from an EMBL/GenBank/DDBJ whole genome shotgun (WGS) entry which is preliminary data.</text>
</comment>
<evidence type="ECO:0000313" key="4">
    <source>
        <dbReference type="EMBL" id="GKT32019.1"/>
    </source>
</evidence>
<evidence type="ECO:0000256" key="1">
    <source>
        <dbReference type="ARBA" id="ARBA00022553"/>
    </source>
</evidence>
<dbReference type="PANTHER" id="PTHR44591">
    <property type="entry name" value="STRESS RESPONSE REGULATOR PROTEIN 1"/>
    <property type="match status" value="1"/>
</dbReference>
<proteinExistence type="predicted"/>
<organism evidence="4 5">
    <name type="scientific">Aduncisulcus paluster</name>
    <dbReference type="NCBI Taxonomy" id="2918883"/>
    <lineage>
        <taxon>Eukaryota</taxon>
        <taxon>Metamonada</taxon>
        <taxon>Carpediemonas-like organisms</taxon>
        <taxon>Aduncisulcus</taxon>
    </lineage>
</organism>